<sequence length="182" mass="21011">MTGRLSSRDVLREIMKARNHFETLQLPLSHLGCKDVRASYIDLCKRVHPDQCNDTEAELAFKKVSTAYQVLRCPQRRSQYLQVERDRERRDPHKSLELLEAIAKPWLLFTAVGLFFCAEFVRLNFGLEFFPIQEEEVLLPSSTTKSPPVSPAFSTNPGELLIGHSSQELADKLEQVRRRKKK</sequence>
<dbReference type="SMART" id="SM00271">
    <property type="entry name" value="DnaJ"/>
    <property type="match status" value="1"/>
</dbReference>
<evidence type="ECO:0000259" key="2">
    <source>
        <dbReference type="PROSITE" id="PS50076"/>
    </source>
</evidence>
<dbReference type="Gene3D" id="1.10.287.110">
    <property type="entry name" value="DnaJ domain"/>
    <property type="match status" value="1"/>
</dbReference>
<dbReference type="InterPro" id="IPR036869">
    <property type="entry name" value="J_dom_sf"/>
</dbReference>
<reference evidence="3" key="1">
    <citation type="submission" date="2021-01" db="EMBL/GenBank/DDBJ databases">
        <authorList>
            <person name="Corre E."/>
            <person name="Pelletier E."/>
            <person name="Niang G."/>
            <person name="Scheremetjew M."/>
            <person name="Finn R."/>
            <person name="Kale V."/>
            <person name="Holt S."/>
            <person name="Cochrane G."/>
            <person name="Meng A."/>
            <person name="Brown T."/>
            <person name="Cohen L."/>
        </authorList>
    </citation>
    <scope>NUCLEOTIDE SEQUENCE</scope>
    <source>
        <strain evidence="3">CCMP1510</strain>
    </source>
</reference>
<dbReference type="GO" id="GO:0005789">
    <property type="term" value="C:endoplasmic reticulum membrane"/>
    <property type="evidence" value="ECO:0007669"/>
    <property type="project" value="TreeGrafter"/>
</dbReference>
<feature type="region of interest" description="Disordered" evidence="1">
    <location>
        <begin position="141"/>
        <end position="160"/>
    </location>
</feature>
<dbReference type="InterPro" id="IPR051100">
    <property type="entry name" value="DnaJ_subfamily_B/C"/>
</dbReference>
<dbReference type="PANTHER" id="PTHR43908:SF3">
    <property type="entry name" value="AT29763P-RELATED"/>
    <property type="match status" value="1"/>
</dbReference>
<dbReference type="AlphaFoldDB" id="A0A7S3JSW6"/>
<dbReference type="InterPro" id="IPR001623">
    <property type="entry name" value="DnaJ_domain"/>
</dbReference>
<dbReference type="SUPFAM" id="SSF46565">
    <property type="entry name" value="Chaperone J-domain"/>
    <property type="match status" value="1"/>
</dbReference>
<protein>
    <recommendedName>
        <fullName evidence="2">J domain-containing protein</fullName>
    </recommendedName>
</protein>
<feature type="domain" description="J" evidence="2">
    <location>
        <begin position="19"/>
        <end position="84"/>
    </location>
</feature>
<evidence type="ECO:0000256" key="1">
    <source>
        <dbReference type="SAM" id="MobiDB-lite"/>
    </source>
</evidence>
<dbReference type="GO" id="GO:0071218">
    <property type="term" value="P:cellular response to misfolded protein"/>
    <property type="evidence" value="ECO:0007669"/>
    <property type="project" value="TreeGrafter"/>
</dbReference>
<accession>A0A7S3JSW6</accession>
<dbReference type="CDD" id="cd06257">
    <property type="entry name" value="DnaJ"/>
    <property type="match status" value="1"/>
</dbReference>
<dbReference type="PROSITE" id="PS50076">
    <property type="entry name" value="DNAJ_2"/>
    <property type="match status" value="1"/>
</dbReference>
<evidence type="ECO:0000313" key="3">
    <source>
        <dbReference type="EMBL" id="CAE0362260.1"/>
    </source>
</evidence>
<gene>
    <name evidence="3" type="ORF">ALAG00032_LOCUS3001</name>
</gene>
<dbReference type="EMBL" id="HBIJ01004233">
    <property type="protein sequence ID" value="CAE0362260.1"/>
    <property type="molecule type" value="Transcribed_RNA"/>
</dbReference>
<dbReference type="PANTHER" id="PTHR43908">
    <property type="entry name" value="AT29763P-RELATED"/>
    <property type="match status" value="1"/>
</dbReference>
<proteinExistence type="predicted"/>
<dbReference type="GO" id="GO:0030544">
    <property type="term" value="F:Hsp70 protein binding"/>
    <property type="evidence" value="ECO:0007669"/>
    <property type="project" value="TreeGrafter"/>
</dbReference>
<dbReference type="Pfam" id="PF00226">
    <property type="entry name" value="DnaJ"/>
    <property type="match status" value="1"/>
</dbReference>
<name>A0A7S3JSW6_9STRA</name>
<organism evidence="3">
    <name type="scientific">Aureoumbra lagunensis</name>
    <dbReference type="NCBI Taxonomy" id="44058"/>
    <lineage>
        <taxon>Eukaryota</taxon>
        <taxon>Sar</taxon>
        <taxon>Stramenopiles</taxon>
        <taxon>Ochrophyta</taxon>
        <taxon>Pelagophyceae</taxon>
        <taxon>Pelagomonadales</taxon>
        <taxon>Aureoumbra</taxon>
    </lineage>
</organism>